<organism evidence="3">
    <name type="scientific">Schizophyllum commune (strain H4-8 / FGSC 9210)</name>
    <name type="common">Split gill fungus</name>
    <dbReference type="NCBI Taxonomy" id="578458"/>
    <lineage>
        <taxon>Eukaryota</taxon>
        <taxon>Fungi</taxon>
        <taxon>Dikarya</taxon>
        <taxon>Basidiomycota</taxon>
        <taxon>Agaricomycotina</taxon>
        <taxon>Agaricomycetes</taxon>
        <taxon>Agaricomycetidae</taxon>
        <taxon>Agaricales</taxon>
        <taxon>Schizophyllaceae</taxon>
        <taxon>Schizophyllum</taxon>
    </lineage>
</organism>
<dbReference type="AlphaFoldDB" id="D8QB87"/>
<reference evidence="2 3" key="1">
    <citation type="journal article" date="2010" name="Nat. Biotechnol.">
        <title>Genome sequence of the model mushroom Schizophyllum commune.</title>
        <authorList>
            <person name="Ohm R.A."/>
            <person name="de Jong J.F."/>
            <person name="Lugones L.G."/>
            <person name="Aerts A."/>
            <person name="Kothe E."/>
            <person name="Stajich J.E."/>
            <person name="de Vries R.P."/>
            <person name="Record E."/>
            <person name="Levasseur A."/>
            <person name="Baker S.E."/>
            <person name="Bartholomew K.A."/>
            <person name="Coutinho P.M."/>
            <person name="Erdmann S."/>
            <person name="Fowler T.J."/>
            <person name="Gathman A.C."/>
            <person name="Lombard V."/>
            <person name="Henrissat B."/>
            <person name="Knabe N."/>
            <person name="Kuees U."/>
            <person name="Lilly W.W."/>
            <person name="Lindquist E."/>
            <person name="Lucas S."/>
            <person name="Magnuson J.K."/>
            <person name="Piumi F."/>
            <person name="Raudaskoski M."/>
            <person name="Salamov A."/>
            <person name="Schmutz J."/>
            <person name="Schwarze F.W.M.R."/>
            <person name="vanKuyk P.A."/>
            <person name="Horton J.S."/>
            <person name="Grigoriev I.V."/>
            <person name="Woesten H.A.B."/>
        </authorList>
    </citation>
    <scope>NUCLEOTIDE SEQUENCE [LARGE SCALE GENOMIC DNA]</scope>
    <source>
        <strain evidence="3">H4-8 / FGSC 9210</strain>
    </source>
</reference>
<proteinExistence type="predicted"/>
<dbReference type="InParanoid" id="D8QB87"/>
<accession>D8QB87</accession>
<keyword evidence="1" id="KW-0175">Coiled coil</keyword>
<dbReference type="HOGENOM" id="CLU_528022_0_0_1"/>
<evidence type="ECO:0000256" key="1">
    <source>
        <dbReference type="SAM" id="Coils"/>
    </source>
</evidence>
<feature type="coiled-coil region" evidence="1">
    <location>
        <begin position="55"/>
        <end position="82"/>
    </location>
</feature>
<dbReference type="EMBL" id="GL377309">
    <property type="protein sequence ID" value="EFI94308.1"/>
    <property type="molecule type" value="Genomic_DNA"/>
</dbReference>
<protein>
    <recommendedName>
        <fullName evidence="4">F-box domain-containing protein</fullName>
    </recommendedName>
</protein>
<dbReference type="VEuPathDB" id="FungiDB:SCHCODRAFT_02548620"/>
<evidence type="ECO:0000313" key="3">
    <source>
        <dbReference type="Proteomes" id="UP000007431"/>
    </source>
</evidence>
<dbReference type="Proteomes" id="UP000007431">
    <property type="component" value="Unassembled WGS sequence"/>
</dbReference>
<name>D8QB87_SCHCM</name>
<sequence length="523" mass="59109">MALTDKYLMGTEGRVNLIGYPRQQGLPLTTIDYRRPLHIGARRLWKDLPRVCDALDVCNREIDELESALNKLRHRRDQLESTKFGINSLLSPLRKVPPEILAEIAAYTLPAQWFNDQIGKHVWRFTQICRTWREVAIGMHWPWAHFSVSKSAFDQPSPAMISAVTTYLERSGSLPLTVMGIHTRWDEGTQDALWTHIGRIQTYEAMCAYDEDDGGLDGRCFPALRKLLIRNGSCCSVEAPNLRVAELFETHAESIYLPWENLRALQIYGDLTMYPSSVQVLHKCPNLEVFSLLDVLDCQLHPSSSTLIPLHCLHTLEVGLRFIDALPFLFAPNIRHFILDMAFDPDERPGNVFPVACSKLLEPVTCITLRNLESYMESLLTSVVSMPKRLRKLCLVEDTRVWDSTRPIAVLHEDLVSTLCKPSAYPFLTEIEVANGEKAVEWTSTDVALVQRLLETRAAPPPDMVAPLERLSLWAPYATELPPELLAGKFTNLRTRSGAPILHLNVDSPRVPVEPFEIASALS</sequence>
<keyword evidence="3" id="KW-1185">Reference proteome</keyword>
<evidence type="ECO:0008006" key="4">
    <source>
        <dbReference type="Google" id="ProtNLM"/>
    </source>
</evidence>
<evidence type="ECO:0000313" key="2">
    <source>
        <dbReference type="EMBL" id="EFI94308.1"/>
    </source>
</evidence>
<gene>
    <name evidence="2" type="ORF">SCHCODRAFT_236408</name>
</gene>